<feature type="region of interest" description="Disordered" evidence="1">
    <location>
        <begin position="127"/>
        <end position="199"/>
    </location>
</feature>
<gene>
    <name evidence="3" type="ORF">KSP39_PZI014594</name>
</gene>
<evidence type="ECO:0000313" key="4">
    <source>
        <dbReference type="Proteomes" id="UP001418222"/>
    </source>
</evidence>
<comment type="caution">
    <text evidence="3">The sequence shown here is derived from an EMBL/GenBank/DDBJ whole genome shotgun (WGS) entry which is preliminary data.</text>
</comment>
<dbReference type="InterPro" id="IPR008972">
    <property type="entry name" value="Cupredoxin"/>
</dbReference>
<evidence type="ECO:0000256" key="2">
    <source>
        <dbReference type="SAM" id="SignalP"/>
    </source>
</evidence>
<protein>
    <recommendedName>
        <fullName evidence="5">Phytocyanin domain-containing protein</fullName>
    </recommendedName>
</protein>
<dbReference type="Gene3D" id="2.60.40.420">
    <property type="entry name" value="Cupredoxins - blue copper proteins"/>
    <property type="match status" value="1"/>
</dbReference>
<reference evidence="3 4" key="1">
    <citation type="journal article" date="2022" name="Nat. Plants">
        <title>Genomes of leafy and leafless Platanthera orchids illuminate the evolution of mycoheterotrophy.</title>
        <authorList>
            <person name="Li M.H."/>
            <person name="Liu K.W."/>
            <person name="Li Z."/>
            <person name="Lu H.C."/>
            <person name="Ye Q.L."/>
            <person name="Zhang D."/>
            <person name="Wang J.Y."/>
            <person name="Li Y.F."/>
            <person name="Zhong Z.M."/>
            <person name="Liu X."/>
            <person name="Yu X."/>
            <person name="Liu D.K."/>
            <person name="Tu X.D."/>
            <person name="Liu B."/>
            <person name="Hao Y."/>
            <person name="Liao X.Y."/>
            <person name="Jiang Y.T."/>
            <person name="Sun W.H."/>
            <person name="Chen J."/>
            <person name="Chen Y.Q."/>
            <person name="Ai Y."/>
            <person name="Zhai J.W."/>
            <person name="Wu S.S."/>
            <person name="Zhou Z."/>
            <person name="Hsiao Y.Y."/>
            <person name="Wu W.L."/>
            <person name="Chen Y.Y."/>
            <person name="Lin Y.F."/>
            <person name="Hsu J.L."/>
            <person name="Li C.Y."/>
            <person name="Wang Z.W."/>
            <person name="Zhao X."/>
            <person name="Zhong W.Y."/>
            <person name="Ma X.K."/>
            <person name="Ma L."/>
            <person name="Huang J."/>
            <person name="Chen G.Z."/>
            <person name="Huang M.Z."/>
            <person name="Huang L."/>
            <person name="Peng D.H."/>
            <person name="Luo Y.B."/>
            <person name="Zou S.Q."/>
            <person name="Chen S.P."/>
            <person name="Lan S."/>
            <person name="Tsai W.C."/>
            <person name="Van de Peer Y."/>
            <person name="Liu Z.J."/>
        </authorList>
    </citation>
    <scope>NUCLEOTIDE SEQUENCE [LARGE SCALE GENOMIC DNA]</scope>
    <source>
        <strain evidence="3">Lor287</strain>
    </source>
</reference>
<feature type="signal peptide" evidence="2">
    <location>
        <begin position="1"/>
        <end position="21"/>
    </location>
</feature>
<name>A0AAP0BAX0_9ASPA</name>
<proteinExistence type="predicted"/>
<dbReference type="PANTHER" id="PTHR34662">
    <property type="entry name" value="OS04G0422700 PROTEIN"/>
    <property type="match status" value="1"/>
</dbReference>
<dbReference type="Proteomes" id="UP001418222">
    <property type="component" value="Unassembled WGS sequence"/>
</dbReference>
<evidence type="ECO:0000256" key="1">
    <source>
        <dbReference type="SAM" id="MobiDB-lite"/>
    </source>
</evidence>
<feature type="chain" id="PRO_5042867257" description="Phytocyanin domain-containing protein" evidence="2">
    <location>
        <begin position="22"/>
        <end position="242"/>
    </location>
</feature>
<keyword evidence="4" id="KW-1185">Reference proteome</keyword>
<evidence type="ECO:0008006" key="5">
    <source>
        <dbReference type="Google" id="ProtNLM"/>
    </source>
</evidence>
<accession>A0AAP0BAX0</accession>
<dbReference type="EMBL" id="JBBWWQ010000012">
    <property type="protein sequence ID" value="KAK8934739.1"/>
    <property type="molecule type" value="Genomic_DNA"/>
</dbReference>
<organism evidence="3 4">
    <name type="scientific">Platanthera zijinensis</name>
    <dbReference type="NCBI Taxonomy" id="2320716"/>
    <lineage>
        <taxon>Eukaryota</taxon>
        <taxon>Viridiplantae</taxon>
        <taxon>Streptophyta</taxon>
        <taxon>Embryophyta</taxon>
        <taxon>Tracheophyta</taxon>
        <taxon>Spermatophyta</taxon>
        <taxon>Magnoliopsida</taxon>
        <taxon>Liliopsida</taxon>
        <taxon>Asparagales</taxon>
        <taxon>Orchidaceae</taxon>
        <taxon>Orchidoideae</taxon>
        <taxon>Orchideae</taxon>
        <taxon>Orchidinae</taxon>
        <taxon>Platanthera</taxon>
    </lineage>
</organism>
<keyword evidence="2" id="KW-0732">Signal</keyword>
<dbReference type="PANTHER" id="PTHR34662:SF3">
    <property type="entry name" value="OS04G0422700 PROTEIN"/>
    <property type="match status" value="1"/>
</dbReference>
<evidence type="ECO:0000313" key="3">
    <source>
        <dbReference type="EMBL" id="KAK8934739.1"/>
    </source>
</evidence>
<sequence>MAATFFLALALIVLISDPASPTTTDSLRLDDLTGRRSIILSIGDSILFKRSDHLQNVYLFRSQKAFDLCNFADAYLIFPIRSAQIKWTPAPWPSQYYFSTKNESAQICKKGENVLLIRVILPPSIENAPPPTAGGDLPSSTSGVWWASAGKTPPPSLAPEASPGVPSEGDSSSPAEQHSGEGIPFINSNPAVPLPTGETDTAALRPQTAAEGTPQVVGQGALVQIHMLHVTVTVIMSWIFMC</sequence>
<dbReference type="SUPFAM" id="SSF49503">
    <property type="entry name" value="Cupredoxins"/>
    <property type="match status" value="1"/>
</dbReference>
<dbReference type="AlphaFoldDB" id="A0AAP0BAX0"/>